<keyword evidence="9" id="KW-0472">Membrane</keyword>
<keyword evidence="6 9" id="KW-0811">Translocation</keyword>
<proteinExistence type="inferred from homology"/>
<dbReference type="GO" id="GO:0006606">
    <property type="term" value="P:protein import into nucleus"/>
    <property type="evidence" value="ECO:0007669"/>
    <property type="project" value="TreeGrafter"/>
</dbReference>
<evidence type="ECO:0000313" key="10">
    <source>
        <dbReference type="EMBL" id="KAG2199907.1"/>
    </source>
</evidence>
<dbReference type="GO" id="GO:0031965">
    <property type="term" value="C:nuclear membrane"/>
    <property type="evidence" value="ECO:0007669"/>
    <property type="project" value="UniProtKB-UniRule"/>
</dbReference>
<evidence type="ECO:0000313" key="11">
    <source>
        <dbReference type="Proteomes" id="UP000650833"/>
    </source>
</evidence>
<keyword evidence="3 9" id="KW-0813">Transport</keyword>
<dbReference type="Pfam" id="PF07575">
    <property type="entry name" value="Nucleopor_Nup85"/>
    <property type="match status" value="1"/>
</dbReference>
<dbReference type="GO" id="GO:0006406">
    <property type="term" value="P:mRNA export from nucleus"/>
    <property type="evidence" value="ECO:0007669"/>
    <property type="project" value="TreeGrafter"/>
</dbReference>
<comment type="caution">
    <text evidence="10">The sequence shown here is derived from an EMBL/GenBank/DDBJ whole genome shotgun (WGS) entry which is preliminary data.</text>
</comment>
<dbReference type="GO" id="GO:0017056">
    <property type="term" value="F:structural constituent of nuclear pore"/>
    <property type="evidence" value="ECO:0007669"/>
    <property type="project" value="TreeGrafter"/>
</dbReference>
<evidence type="ECO:0000256" key="1">
    <source>
        <dbReference type="ARBA" id="ARBA00004567"/>
    </source>
</evidence>
<dbReference type="PANTHER" id="PTHR13373">
    <property type="entry name" value="FROUNT PROTEIN-RELATED"/>
    <property type="match status" value="1"/>
</dbReference>
<name>A0A8H7QW82_9FUNG</name>
<evidence type="ECO:0000256" key="6">
    <source>
        <dbReference type="ARBA" id="ARBA00023010"/>
    </source>
</evidence>
<comment type="subunit">
    <text evidence="9">Component of the nuclear pore complex (NPC).</text>
</comment>
<protein>
    <recommendedName>
        <fullName evidence="9">Nuclear pore complex protein Nup85</fullName>
    </recommendedName>
</protein>
<organism evidence="10 11">
    <name type="scientific">Mucor plumbeus</name>
    <dbReference type="NCBI Taxonomy" id="97098"/>
    <lineage>
        <taxon>Eukaryota</taxon>
        <taxon>Fungi</taxon>
        <taxon>Fungi incertae sedis</taxon>
        <taxon>Mucoromycota</taxon>
        <taxon>Mucoromycotina</taxon>
        <taxon>Mucoromycetes</taxon>
        <taxon>Mucorales</taxon>
        <taxon>Mucorineae</taxon>
        <taxon>Mucoraceae</taxon>
        <taxon>Mucor</taxon>
    </lineage>
</organism>
<evidence type="ECO:0000256" key="2">
    <source>
        <dbReference type="ARBA" id="ARBA00005573"/>
    </source>
</evidence>
<comment type="similarity">
    <text evidence="2 9">Belongs to the nucleoporin Nup85 family.</text>
</comment>
<reference evidence="10" key="1">
    <citation type="submission" date="2020-12" db="EMBL/GenBank/DDBJ databases">
        <title>Metabolic potential, ecology and presence of endohyphal bacteria is reflected in genomic diversity of Mucoromycotina.</title>
        <authorList>
            <person name="Muszewska A."/>
            <person name="Okrasinska A."/>
            <person name="Steczkiewicz K."/>
            <person name="Drgas O."/>
            <person name="Orlowska M."/>
            <person name="Perlinska-Lenart U."/>
            <person name="Aleksandrzak-Piekarczyk T."/>
            <person name="Szatraj K."/>
            <person name="Zielenkiewicz U."/>
            <person name="Pilsyk S."/>
            <person name="Malc E."/>
            <person name="Mieczkowski P."/>
            <person name="Kruszewska J.S."/>
            <person name="Biernat P."/>
            <person name="Pawlowska J."/>
        </authorList>
    </citation>
    <scope>NUCLEOTIDE SEQUENCE</scope>
    <source>
        <strain evidence="10">CBS 226.32</strain>
    </source>
</reference>
<dbReference type="PANTHER" id="PTHR13373:SF21">
    <property type="entry name" value="NUCLEAR PORE COMPLEX PROTEIN NUP85"/>
    <property type="match status" value="1"/>
</dbReference>
<evidence type="ECO:0000256" key="7">
    <source>
        <dbReference type="ARBA" id="ARBA00023132"/>
    </source>
</evidence>
<sequence length="603" mass="70748">MSRQQYIQDVCRSNLQDDSDFHKTRTMVHLYNQSYLIFQKLHQRAFPITVNKAAEEYGDALQEQIELVEQYYHELSLYKEREMFLQLSAIWKLCQIVYFSDQKDDINALMKWYNQINTSLYFEYNKQSIYFHPEGAFNHPNFWPYAIRIATLGYIDQLAALVKYVLLDVSLSGNNDILPYIIQLYDITTNMPLDKKKLQEAISNLNSTQWLHHKSKYHADQIHAVMSILLGDESITIQHTQDDIQAYICCRYYRHSVGSFMEFSNRNSSKLSNYASTSPSPNILRSIIAGDIYKAIEESVHYDWWLLAHLTDLLTMNQMIDRDIQVPAGKGFVSLPVKSNFILFYASFLKNRFGLWKQAYSYMLECGDFGKEAILEHLKNTNLNVEDNVLLEIVEFCNDHSLDSTGIELYKKKATMCMETNDFKNALYYYEKSKQDQCIDVVFSEIIWHLAMTGNWIDLASLGSTNYDGIYYTIYKHLQKFHHHIKSKELEDATDEFRELINIDSIPDDIIPVVIWEGLILIKDPDMSFLKRSDVLLVKSKWQKLNKHATTQNFRLLYYYNKKDKSVVPEGEDELEIILKYQKQEFLDTTGLCFSRALDKINN</sequence>
<evidence type="ECO:0000256" key="8">
    <source>
        <dbReference type="ARBA" id="ARBA00023242"/>
    </source>
</evidence>
<keyword evidence="8 9" id="KW-0539">Nucleus</keyword>
<comment type="subcellular location">
    <subcellularLocation>
        <location evidence="1 9">Nucleus</location>
        <location evidence="1 9">Nuclear pore complex</location>
    </subcellularLocation>
</comment>
<dbReference type="EMBL" id="JAEPRC010000332">
    <property type="protein sequence ID" value="KAG2199907.1"/>
    <property type="molecule type" value="Genomic_DNA"/>
</dbReference>
<dbReference type="AlphaFoldDB" id="A0A8H7QW82"/>
<dbReference type="InterPro" id="IPR011502">
    <property type="entry name" value="Nucleoporin_Nup85"/>
</dbReference>
<keyword evidence="5 9" id="KW-0653">Protein transport</keyword>
<dbReference type="OrthoDB" id="17644at2759"/>
<dbReference type="GO" id="GO:0045893">
    <property type="term" value="P:positive regulation of DNA-templated transcription"/>
    <property type="evidence" value="ECO:0007669"/>
    <property type="project" value="TreeGrafter"/>
</dbReference>
<keyword evidence="7 9" id="KW-0906">Nuclear pore complex</keyword>
<evidence type="ECO:0000256" key="4">
    <source>
        <dbReference type="ARBA" id="ARBA00022816"/>
    </source>
</evidence>
<evidence type="ECO:0000256" key="3">
    <source>
        <dbReference type="ARBA" id="ARBA00022448"/>
    </source>
</evidence>
<dbReference type="Proteomes" id="UP000650833">
    <property type="component" value="Unassembled WGS sequence"/>
</dbReference>
<evidence type="ECO:0000256" key="9">
    <source>
        <dbReference type="RuleBase" id="RU365073"/>
    </source>
</evidence>
<dbReference type="GO" id="GO:0031080">
    <property type="term" value="C:nuclear pore outer ring"/>
    <property type="evidence" value="ECO:0007669"/>
    <property type="project" value="TreeGrafter"/>
</dbReference>
<gene>
    <name evidence="10" type="ORF">INT46_008046</name>
</gene>
<keyword evidence="4 9" id="KW-0509">mRNA transport</keyword>
<comment type="function">
    <text evidence="9">Functions as a component of the nuclear pore complex (NPC).</text>
</comment>
<keyword evidence="11" id="KW-1185">Reference proteome</keyword>
<evidence type="ECO:0000256" key="5">
    <source>
        <dbReference type="ARBA" id="ARBA00022927"/>
    </source>
</evidence>
<accession>A0A8H7QW82</accession>